<evidence type="ECO:0000256" key="1">
    <source>
        <dbReference type="ARBA" id="ARBA00001957"/>
    </source>
</evidence>
<dbReference type="InterPro" id="IPR045851">
    <property type="entry name" value="AMP-bd_C_sf"/>
</dbReference>
<protein>
    <submittedName>
        <fullName evidence="5">Amino acid adenylation domain-containing protein</fullName>
    </submittedName>
</protein>
<comment type="cofactor">
    <cofactor evidence="1">
        <name>pantetheine 4'-phosphate</name>
        <dbReference type="ChEBI" id="CHEBI:47942"/>
    </cofactor>
</comment>
<dbReference type="InterPro" id="IPR009081">
    <property type="entry name" value="PP-bd_ACP"/>
</dbReference>
<dbReference type="GO" id="GO:0008610">
    <property type="term" value="P:lipid biosynthetic process"/>
    <property type="evidence" value="ECO:0007669"/>
    <property type="project" value="UniProtKB-ARBA"/>
</dbReference>
<dbReference type="Pfam" id="PF00501">
    <property type="entry name" value="AMP-binding"/>
    <property type="match status" value="1"/>
</dbReference>
<name>A0AB39QZR5_9ACTN</name>
<dbReference type="RefSeq" id="WP_369226559.1">
    <property type="nucleotide sequence ID" value="NZ_CP163441.1"/>
</dbReference>
<dbReference type="GO" id="GO:0047527">
    <property type="term" value="F:2,3-dihydroxybenzoate-serine ligase activity"/>
    <property type="evidence" value="ECO:0007669"/>
    <property type="project" value="TreeGrafter"/>
</dbReference>
<dbReference type="InterPro" id="IPR020845">
    <property type="entry name" value="AMP-binding_CS"/>
</dbReference>
<reference evidence="5" key="1">
    <citation type="submission" date="2024-07" db="EMBL/GenBank/DDBJ databases">
        <authorList>
            <person name="Yu S.T."/>
        </authorList>
    </citation>
    <scope>NUCLEOTIDE SEQUENCE</scope>
    <source>
        <strain evidence="5">R39</strain>
    </source>
</reference>
<dbReference type="SUPFAM" id="SSF47336">
    <property type="entry name" value="ACP-like"/>
    <property type="match status" value="1"/>
</dbReference>
<keyword evidence="3" id="KW-0597">Phosphoprotein</keyword>
<proteinExistence type="predicted"/>
<dbReference type="GO" id="GO:0009366">
    <property type="term" value="C:enterobactin synthetase complex"/>
    <property type="evidence" value="ECO:0007669"/>
    <property type="project" value="TreeGrafter"/>
</dbReference>
<dbReference type="SMART" id="SM00823">
    <property type="entry name" value="PKS_PP"/>
    <property type="match status" value="1"/>
</dbReference>
<dbReference type="Gene3D" id="3.30.559.30">
    <property type="entry name" value="Nonribosomal peptide synthetase, condensation domain"/>
    <property type="match status" value="1"/>
</dbReference>
<dbReference type="SUPFAM" id="SSF52777">
    <property type="entry name" value="CoA-dependent acyltransferases"/>
    <property type="match status" value="2"/>
</dbReference>
<dbReference type="InterPro" id="IPR042099">
    <property type="entry name" value="ANL_N_sf"/>
</dbReference>
<evidence type="ECO:0000313" key="5">
    <source>
        <dbReference type="EMBL" id="XDQ47662.1"/>
    </source>
</evidence>
<dbReference type="Pfam" id="PF00550">
    <property type="entry name" value="PP-binding"/>
    <property type="match status" value="1"/>
</dbReference>
<dbReference type="Pfam" id="PF00668">
    <property type="entry name" value="Condensation"/>
    <property type="match status" value="1"/>
</dbReference>
<dbReference type="PROSITE" id="PS00012">
    <property type="entry name" value="PHOSPHOPANTETHEINE"/>
    <property type="match status" value="1"/>
</dbReference>
<dbReference type="Gene3D" id="3.40.50.12780">
    <property type="entry name" value="N-terminal domain of ligase-like"/>
    <property type="match status" value="1"/>
</dbReference>
<dbReference type="InterPro" id="IPR025110">
    <property type="entry name" value="AMP-bd_C"/>
</dbReference>
<dbReference type="CDD" id="cd19531">
    <property type="entry name" value="LCL_NRPS-like"/>
    <property type="match status" value="1"/>
</dbReference>
<dbReference type="GO" id="GO:0005829">
    <property type="term" value="C:cytosol"/>
    <property type="evidence" value="ECO:0007669"/>
    <property type="project" value="TreeGrafter"/>
</dbReference>
<dbReference type="Pfam" id="PF13193">
    <property type="entry name" value="AMP-binding_C"/>
    <property type="match status" value="1"/>
</dbReference>
<accession>A0AB39QZR5</accession>
<dbReference type="AlphaFoldDB" id="A0AB39QZR5"/>
<organism evidence="5">
    <name type="scientific">Streptomyces sp. R39</name>
    <dbReference type="NCBI Taxonomy" id="3238631"/>
    <lineage>
        <taxon>Bacteria</taxon>
        <taxon>Bacillati</taxon>
        <taxon>Actinomycetota</taxon>
        <taxon>Actinomycetes</taxon>
        <taxon>Kitasatosporales</taxon>
        <taxon>Streptomycetaceae</taxon>
        <taxon>Streptomyces</taxon>
    </lineage>
</organism>
<keyword evidence="2" id="KW-0596">Phosphopantetheine</keyword>
<dbReference type="EMBL" id="CP163441">
    <property type="protein sequence ID" value="XDQ47662.1"/>
    <property type="molecule type" value="Genomic_DNA"/>
</dbReference>
<dbReference type="InterPro" id="IPR001242">
    <property type="entry name" value="Condensation_dom"/>
</dbReference>
<dbReference type="InterPro" id="IPR000873">
    <property type="entry name" value="AMP-dep_synth/lig_dom"/>
</dbReference>
<dbReference type="Gene3D" id="1.10.1200.10">
    <property type="entry name" value="ACP-like"/>
    <property type="match status" value="1"/>
</dbReference>
<dbReference type="NCBIfam" id="TIGR01733">
    <property type="entry name" value="AA-adenyl-dom"/>
    <property type="match status" value="1"/>
</dbReference>
<dbReference type="PANTHER" id="PTHR45527:SF1">
    <property type="entry name" value="FATTY ACID SYNTHASE"/>
    <property type="match status" value="1"/>
</dbReference>
<dbReference type="SUPFAM" id="SSF56801">
    <property type="entry name" value="Acetyl-CoA synthetase-like"/>
    <property type="match status" value="1"/>
</dbReference>
<dbReference type="Gene3D" id="3.30.300.30">
    <property type="match status" value="1"/>
</dbReference>
<gene>
    <name evidence="5" type="ORF">AB5J52_38265</name>
</gene>
<feature type="domain" description="Carrier" evidence="4">
    <location>
        <begin position="1012"/>
        <end position="1087"/>
    </location>
</feature>
<dbReference type="Gene3D" id="3.30.559.10">
    <property type="entry name" value="Chloramphenicol acetyltransferase-like domain"/>
    <property type="match status" value="1"/>
</dbReference>
<dbReference type="PROSITE" id="PS50075">
    <property type="entry name" value="CARRIER"/>
    <property type="match status" value="1"/>
</dbReference>
<dbReference type="CDD" id="cd05930">
    <property type="entry name" value="A_NRPS"/>
    <property type="match status" value="1"/>
</dbReference>
<sequence length="1098" mass="118326">MTTSRIPQADPQEARRAQVRSLLQGARAAQRADAAATAIPVADPGAPVASYSQERMWLLEQMMPGYNTSTVIRVRGALDVGVLARSFAVVARRHEVLRTVFDERDGAPVPQVLPAGPVPVPVHEAAGGGAAERYAAGVAIARELMREPFSLSDGPVFRVAVVRLAADDALLVLVVHHIAIDGTSMRVLWSELSRAYEALAAGREPELPRLPLQYGDYAAWSRVHQTPERLRHQLDHWRERLADASADELPTDRPRPAVRTGRGAQVSFTIDGELGAAVNRFSREHNATPFMTLTAAFSVVLARHSATRDVTLGTPIAGRVRPELDALIGYFVNTLLIRTELADDPSFEALLARTRANTLASYEHQELPFEALLEELRPERDPSRNPLFQVLFALGDEETDDLVLPGLTAERVEVVDGKSRFDLNVALTRAGDTFTGIAYYEADLFDAATIDRLMRHFVAFLRNALADPTRPVSGVGMVDAGERERLLAAGLGEAVVFPEGLLTDLVDAVAAATPHAPAVTDSEGTLSYAELTGRANHLAERLRAAGVTADTPVGLWMDRSAEMVVTLLAVLKAGGAFVPLDPDLPVGRAVRILADAGAPVACTDAERAALLADAQGGFTVLDCGPGTLTESAPTAPDNGVTGDHLVSVYYTSGSTGTPKGVASTHTGWTNRIQWMQAQYPLHPGDTVLHKTVLSFDDSAVEILWPLIAGATVVTLPPGLHRDPRAIADWSAHHHITALHFVPSMLTLFLDEITPTRQPLTHLRHVISSGEALRPDLVTKFHQRLAPTGAHLHNQWGATEVSIDSTSHTCTTDDHDADVPLGRAIANNEVLLLDEHLNPVPNGIPGELYLAGVGLARGYLGDARKTAAAFLPHPEVPGVRLYRTGDRGIRRPDGSLVFLGRADSQVKIRGIRIEPAEIEHTLRRHPHVHDAVVTKWEPTPGDHRLAAYITTRHHGTEEDLLTDLNTHLSDQLPLYMIPSSITVLDRIPVNANGKTDHRALPEPKAAAEETATRASGAAEELVAGIWAEVLGRPDLDVHANFFALGGHSLLATRIVSRLRTALSPDIPLALIFDNPTIHTMAEAVGHLLPASGTADGRTP</sequence>
<dbReference type="GO" id="GO:0009239">
    <property type="term" value="P:enterobactin biosynthetic process"/>
    <property type="evidence" value="ECO:0007669"/>
    <property type="project" value="TreeGrafter"/>
</dbReference>
<dbReference type="FunFam" id="3.40.50.980:FF:000001">
    <property type="entry name" value="Non-ribosomal peptide synthetase"/>
    <property type="match status" value="1"/>
</dbReference>
<dbReference type="InterPro" id="IPR023213">
    <property type="entry name" value="CAT-like_dom_sf"/>
</dbReference>
<evidence type="ECO:0000259" key="4">
    <source>
        <dbReference type="PROSITE" id="PS50075"/>
    </source>
</evidence>
<dbReference type="InterPro" id="IPR010071">
    <property type="entry name" value="AA_adenyl_dom"/>
</dbReference>
<dbReference type="InterPro" id="IPR036736">
    <property type="entry name" value="ACP-like_sf"/>
</dbReference>
<dbReference type="InterPro" id="IPR006162">
    <property type="entry name" value="Ppantetheine_attach_site"/>
</dbReference>
<dbReference type="PANTHER" id="PTHR45527">
    <property type="entry name" value="NONRIBOSOMAL PEPTIDE SYNTHETASE"/>
    <property type="match status" value="1"/>
</dbReference>
<dbReference type="PROSITE" id="PS00455">
    <property type="entry name" value="AMP_BINDING"/>
    <property type="match status" value="1"/>
</dbReference>
<evidence type="ECO:0000256" key="2">
    <source>
        <dbReference type="ARBA" id="ARBA00022450"/>
    </source>
</evidence>
<dbReference type="GO" id="GO:0043041">
    <property type="term" value="P:amino acid activation for nonribosomal peptide biosynthetic process"/>
    <property type="evidence" value="ECO:0007669"/>
    <property type="project" value="TreeGrafter"/>
</dbReference>
<dbReference type="GO" id="GO:0031177">
    <property type="term" value="F:phosphopantetheine binding"/>
    <property type="evidence" value="ECO:0007669"/>
    <property type="project" value="InterPro"/>
</dbReference>
<evidence type="ECO:0000256" key="3">
    <source>
        <dbReference type="ARBA" id="ARBA00022553"/>
    </source>
</evidence>
<dbReference type="InterPro" id="IPR020806">
    <property type="entry name" value="PKS_PP-bd"/>
</dbReference>